<dbReference type="AlphaFoldDB" id="A0A2J6NNY0"/>
<dbReference type="EMBL" id="PNFV01000002">
    <property type="protein sequence ID" value="PMB83023.1"/>
    <property type="molecule type" value="Genomic_DNA"/>
</dbReference>
<gene>
    <name evidence="9" type="ORF">CK797_01920</name>
</gene>
<dbReference type="Gene3D" id="1.10.10.10">
    <property type="entry name" value="Winged helix-like DNA-binding domain superfamily/Winged helix DNA-binding domain"/>
    <property type="match status" value="1"/>
</dbReference>
<dbReference type="RefSeq" id="WP_104688128.1">
    <property type="nucleotide sequence ID" value="NZ_PNFV01000002.1"/>
</dbReference>
<keyword evidence="4 7" id="KW-0238">DNA-binding</keyword>
<dbReference type="Proteomes" id="UP000239920">
    <property type="component" value="Unassembled WGS sequence"/>
</dbReference>
<evidence type="ECO:0000256" key="6">
    <source>
        <dbReference type="ARBA" id="ARBA00023163"/>
    </source>
</evidence>
<dbReference type="InterPro" id="IPR016032">
    <property type="entry name" value="Sig_transdc_resp-reg_C-effctor"/>
</dbReference>
<dbReference type="GO" id="GO:0006355">
    <property type="term" value="P:regulation of DNA-templated transcription"/>
    <property type="evidence" value="ECO:0007669"/>
    <property type="project" value="InterPro"/>
</dbReference>
<keyword evidence="5" id="KW-0010">Activator</keyword>
<evidence type="ECO:0000313" key="10">
    <source>
        <dbReference type="Proteomes" id="UP000239920"/>
    </source>
</evidence>
<evidence type="ECO:0000256" key="7">
    <source>
        <dbReference type="PROSITE-ProRule" id="PRU01091"/>
    </source>
</evidence>
<keyword evidence="3" id="KW-0805">Transcription regulation</keyword>
<dbReference type="SUPFAM" id="SSF46894">
    <property type="entry name" value="C-terminal effector domain of the bipartite response regulators"/>
    <property type="match status" value="1"/>
</dbReference>
<evidence type="ECO:0000256" key="5">
    <source>
        <dbReference type="ARBA" id="ARBA00023159"/>
    </source>
</evidence>
<reference evidence="9 10" key="1">
    <citation type="submission" date="2017-09" db="EMBL/GenBank/DDBJ databases">
        <title>Bacterial strain isolated from the female urinary microbiota.</title>
        <authorList>
            <person name="Thomas-White K."/>
            <person name="Kumar N."/>
            <person name="Forster S."/>
            <person name="Putonti C."/>
            <person name="Lawley T."/>
            <person name="Wolfe A.J."/>
        </authorList>
    </citation>
    <scope>NUCLEOTIDE SEQUENCE [LARGE SCALE GENOMIC DNA]</scope>
    <source>
        <strain evidence="9 10">UMB0683</strain>
    </source>
</reference>
<organism evidence="9 10">
    <name type="scientific">Limosilactobacillus pontis</name>
    <dbReference type="NCBI Taxonomy" id="35787"/>
    <lineage>
        <taxon>Bacteria</taxon>
        <taxon>Bacillati</taxon>
        <taxon>Bacillota</taxon>
        <taxon>Bacilli</taxon>
        <taxon>Lactobacillales</taxon>
        <taxon>Lactobacillaceae</taxon>
        <taxon>Limosilactobacillus</taxon>
    </lineage>
</organism>
<keyword evidence="2" id="KW-0902">Two-component regulatory system</keyword>
<sequence>MMNHFLLMGQDPDLRYQLCQLGKQAHWSFEQVTTPTGLVVALEKQQPAGVWWELSATNLDTTIATMTLIRHQVFGPITVFVPNLTDRIQQKLYQAQVDDIVAFPFTVAVLRSQLEQRLGLYQHIQFKPTVAPSRQSTRQLTTIGRWQIDRQNYTVTKNGVHIDLTPKEFQLLSYLVDHRDQVLSRDQLITGVWGYDMLNTSRIVDIHISHLRDKLEDDPHRPTHLLTVRGFGYKIVE</sequence>
<dbReference type="PANTHER" id="PTHR48111:SF40">
    <property type="entry name" value="PHOSPHATE REGULON TRANSCRIPTIONAL REGULATORY PROTEIN PHOB"/>
    <property type="match status" value="1"/>
</dbReference>
<evidence type="ECO:0000256" key="4">
    <source>
        <dbReference type="ARBA" id="ARBA00023125"/>
    </source>
</evidence>
<dbReference type="SMART" id="SM00862">
    <property type="entry name" value="Trans_reg_C"/>
    <property type="match status" value="1"/>
</dbReference>
<dbReference type="PANTHER" id="PTHR48111">
    <property type="entry name" value="REGULATOR OF RPOS"/>
    <property type="match status" value="1"/>
</dbReference>
<dbReference type="GO" id="GO:0000976">
    <property type="term" value="F:transcription cis-regulatory region binding"/>
    <property type="evidence" value="ECO:0007669"/>
    <property type="project" value="TreeGrafter"/>
</dbReference>
<evidence type="ECO:0000256" key="3">
    <source>
        <dbReference type="ARBA" id="ARBA00023015"/>
    </source>
</evidence>
<feature type="domain" description="OmpR/PhoB-type" evidence="8">
    <location>
        <begin position="138"/>
        <end position="237"/>
    </location>
</feature>
<feature type="DNA-binding region" description="OmpR/PhoB-type" evidence="7">
    <location>
        <begin position="138"/>
        <end position="237"/>
    </location>
</feature>
<dbReference type="FunFam" id="1.10.10.10:FF:000018">
    <property type="entry name" value="DNA-binding response regulator ResD"/>
    <property type="match status" value="1"/>
</dbReference>
<dbReference type="Pfam" id="PF00486">
    <property type="entry name" value="Trans_reg_C"/>
    <property type="match status" value="1"/>
</dbReference>
<dbReference type="GO" id="GO:0032993">
    <property type="term" value="C:protein-DNA complex"/>
    <property type="evidence" value="ECO:0007669"/>
    <property type="project" value="TreeGrafter"/>
</dbReference>
<dbReference type="InterPro" id="IPR036388">
    <property type="entry name" value="WH-like_DNA-bd_sf"/>
</dbReference>
<dbReference type="PROSITE" id="PS51755">
    <property type="entry name" value="OMPR_PHOB"/>
    <property type="match status" value="1"/>
</dbReference>
<dbReference type="InterPro" id="IPR039420">
    <property type="entry name" value="WalR-like"/>
</dbReference>
<name>A0A2J6NNY0_9LACO</name>
<keyword evidence="6" id="KW-0804">Transcription</keyword>
<evidence type="ECO:0000256" key="2">
    <source>
        <dbReference type="ARBA" id="ARBA00023012"/>
    </source>
</evidence>
<dbReference type="OrthoDB" id="1779039at2"/>
<dbReference type="GO" id="GO:0000156">
    <property type="term" value="F:phosphorelay response regulator activity"/>
    <property type="evidence" value="ECO:0007669"/>
    <property type="project" value="TreeGrafter"/>
</dbReference>
<comment type="caution">
    <text evidence="9">The sequence shown here is derived from an EMBL/GenBank/DDBJ whole genome shotgun (WGS) entry which is preliminary data.</text>
</comment>
<proteinExistence type="predicted"/>
<dbReference type="GO" id="GO:0005829">
    <property type="term" value="C:cytosol"/>
    <property type="evidence" value="ECO:0007669"/>
    <property type="project" value="TreeGrafter"/>
</dbReference>
<evidence type="ECO:0000259" key="8">
    <source>
        <dbReference type="PROSITE" id="PS51755"/>
    </source>
</evidence>
<evidence type="ECO:0000256" key="1">
    <source>
        <dbReference type="ARBA" id="ARBA00022553"/>
    </source>
</evidence>
<keyword evidence="1" id="KW-0597">Phosphoprotein</keyword>
<dbReference type="CDD" id="cd00383">
    <property type="entry name" value="trans_reg_C"/>
    <property type="match status" value="1"/>
</dbReference>
<protein>
    <submittedName>
        <fullName evidence="9">Transcriptional regulator</fullName>
    </submittedName>
</protein>
<evidence type="ECO:0000313" key="9">
    <source>
        <dbReference type="EMBL" id="PMB83023.1"/>
    </source>
</evidence>
<dbReference type="InterPro" id="IPR001867">
    <property type="entry name" value="OmpR/PhoB-type_DNA-bd"/>
</dbReference>
<accession>A0A2J6NNY0</accession>